<gene>
    <name evidence="2" type="ORF">UFOPK3564_04063</name>
</gene>
<dbReference type="AlphaFoldDB" id="A0A6J7KZ99"/>
<dbReference type="SUPFAM" id="SSF53474">
    <property type="entry name" value="alpha/beta-Hydrolases"/>
    <property type="match status" value="1"/>
</dbReference>
<accession>A0A6J7KZ99</accession>
<dbReference type="PRINTS" id="PR00111">
    <property type="entry name" value="ABHYDROLASE"/>
</dbReference>
<protein>
    <submittedName>
        <fullName evidence="2">Unannotated protein</fullName>
    </submittedName>
</protein>
<proteinExistence type="predicted"/>
<dbReference type="Gene3D" id="3.40.50.1820">
    <property type="entry name" value="alpha/beta hydrolase"/>
    <property type="match status" value="1"/>
</dbReference>
<dbReference type="Pfam" id="PF00561">
    <property type="entry name" value="Abhydrolase_1"/>
    <property type="match status" value="1"/>
</dbReference>
<name>A0A6J7KZ99_9ZZZZ</name>
<dbReference type="InterPro" id="IPR029058">
    <property type="entry name" value="AB_hydrolase_fold"/>
</dbReference>
<dbReference type="EMBL" id="CAFBMK010000489">
    <property type="protein sequence ID" value="CAB4961050.1"/>
    <property type="molecule type" value="Genomic_DNA"/>
</dbReference>
<dbReference type="PANTHER" id="PTHR43798:SF33">
    <property type="entry name" value="HYDROLASE, PUTATIVE (AFU_ORTHOLOGUE AFUA_2G14860)-RELATED"/>
    <property type="match status" value="1"/>
</dbReference>
<evidence type="ECO:0000313" key="2">
    <source>
        <dbReference type="EMBL" id="CAB4961050.1"/>
    </source>
</evidence>
<dbReference type="InterPro" id="IPR050266">
    <property type="entry name" value="AB_hydrolase_sf"/>
</dbReference>
<feature type="domain" description="AB hydrolase-1" evidence="1">
    <location>
        <begin position="64"/>
        <end position="267"/>
    </location>
</feature>
<sequence>MARTIAAQALVPRFRRAARASDDHVVIPEPPVALPPGRLLHVPGRGEFFVRDTGPAEGGSDAGTVLLLHGWMFAADLNWFTTYDDLHAAGHRVIAMDLRGHGRGLRTPEPFRLQDCADDAAAVLEALDAGPAIVVGYSLGGAVTQLVARHHPGIVTGIVLCATANDWSERRLRLLWSGMSGLRLLLGLSPEGIWRRVMVLMGEEGGRGTDWQAAELGRGSSVSIAEAGRELGRFDSRPWNGSLTVPSAVVVTRDDTTVPPRKQHALAKSLGAPTFEAPGTHGAVTMLPETFNPVLLKALATVAAAAERRAPTAA</sequence>
<organism evidence="2">
    <name type="scientific">freshwater metagenome</name>
    <dbReference type="NCBI Taxonomy" id="449393"/>
    <lineage>
        <taxon>unclassified sequences</taxon>
        <taxon>metagenomes</taxon>
        <taxon>ecological metagenomes</taxon>
    </lineage>
</organism>
<dbReference type="InterPro" id="IPR000073">
    <property type="entry name" value="AB_hydrolase_1"/>
</dbReference>
<reference evidence="2" key="1">
    <citation type="submission" date="2020-05" db="EMBL/GenBank/DDBJ databases">
        <authorList>
            <person name="Chiriac C."/>
            <person name="Salcher M."/>
            <person name="Ghai R."/>
            <person name="Kavagutti S V."/>
        </authorList>
    </citation>
    <scope>NUCLEOTIDE SEQUENCE</scope>
</reference>
<dbReference type="GO" id="GO:0016020">
    <property type="term" value="C:membrane"/>
    <property type="evidence" value="ECO:0007669"/>
    <property type="project" value="TreeGrafter"/>
</dbReference>
<dbReference type="PANTHER" id="PTHR43798">
    <property type="entry name" value="MONOACYLGLYCEROL LIPASE"/>
    <property type="match status" value="1"/>
</dbReference>
<evidence type="ECO:0000259" key="1">
    <source>
        <dbReference type="Pfam" id="PF00561"/>
    </source>
</evidence>